<evidence type="ECO:0000313" key="4">
    <source>
        <dbReference type="EMBL" id="MFC5711697.1"/>
    </source>
</evidence>
<comment type="similarity">
    <text evidence="1">Belongs to the FAH family.</text>
</comment>
<evidence type="ECO:0000313" key="5">
    <source>
        <dbReference type="Proteomes" id="UP001596142"/>
    </source>
</evidence>
<keyword evidence="5" id="KW-1185">Reference proteome</keyword>
<sequence length="311" mass="34520">MKLIHYKRGNESRLACIQENKVIDLHGAYVSYLKDKGELRAELLAEAEVPSKAVGFLQGGEKSMSLARKAVEYIENNASEEERKEWILSKEEVKIEAPVQNPSKIICVGHNYQEHIREMGRELPTHPVIFAKFANAIIGPQDDIPLKSITNKLDYEAEFSFVIGKRAKDVKEEDALDYVAGYTIVNDISARDLQMRTLQWLQGKGLDGSAPMGPWLITKDEVPDPDSLDISLKVNGEVRQQSNTKNLVFNVNRLVAFLSEIMTLEPGDVICTGTPGGVGVARDPQVFLQDGDTVTIDVGNIGTLENTVRQV</sequence>
<dbReference type="InterPro" id="IPR051121">
    <property type="entry name" value="FAH"/>
</dbReference>
<reference evidence="5" key="1">
    <citation type="journal article" date="2019" name="Int. J. Syst. Evol. Microbiol.">
        <title>The Global Catalogue of Microorganisms (GCM) 10K type strain sequencing project: providing services to taxonomists for standard genome sequencing and annotation.</title>
        <authorList>
            <consortium name="The Broad Institute Genomics Platform"/>
            <consortium name="The Broad Institute Genome Sequencing Center for Infectious Disease"/>
            <person name="Wu L."/>
            <person name="Ma J."/>
        </authorList>
    </citation>
    <scope>NUCLEOTIDE SEQUENCE [LARGE SCALE GENOMIC DNA]</scope>
    <source>
        <strain evidence="5">CECT 7184</strain>
    </source>
</reference>
<evidence type="ECO:0000256" key="2">
    <source>
        <dbReference type="ARBA" id="ARBA00022723"/>
    </source>
</evidence>
<dbReference type="PANTHER" id="PTHR42796">
    <property type="entry name" value="FUMARYLACETOACETATE HYDROLASE DOMAIN-CONTAINING PROTEIN 2A-RELATED"/>
    <property type="match status" value="1"/>
</dbReference>
<accession>A0ABW0YLU3</accession>
<keyword evidence="4" id="KW-0378">Hydrolase</keyword>
<dbReference type="RefSeq" id="WP_385938322.1">
    <property type="nucleotide sequence ID" value="NZ_JBHSOZ010000003.1"/>
</dbReference>
<dbReference type="InterPro" id="IPR011234">
    <property type="entry name" value="Fumarylacetoacetase-like_C"/>
</dbReference>
<dbReference type="Pfam" id="PF01557">
    <property type="entry name" value="FAA_hydrolase"/>
    <property type="match status" value="1"/>
</dbReference>
<dbReference type="SUPFAM" id="SSF56529">
    <property type="entry name" value="FAH"/>
    <property type="match status" value="1"/>
</dbReference>
<evidence type="ECO:0000256" key="1">
    <source>
        <dbReference type="ARBA" id="ARBA00010211"/>
    </source>
</evidence>
<feature type="domain" description="Fumarylacetoacetase-like C-terminal" evidence="3">
    <location>
        <begin position="104"/>
        <end position="309"/>
    </location>
</feature>
<organism evidence="4 5">
    <name type="scientific">Thalassorhabdus alkalitolerans</name>
    <dbReference type="NCBI Taxonomy" id="2282697"/>
    <lineage>
        <taxon>Bacteria</taxon>
        <taxon>Bacillati</taxon>
        <taxon>Bacillota</taxon>
        <taxon>Bacilli</taxon>
        <taxon>Bacillales</taxon>
        <taxon>Bacillaceae</taxon>
        <taxon>Thalassorhabdus</taxon>
    </lineage>
</organism>
<dbReference type="GO" id="GO:0016787">
    <property type="term" value="F:hydrolase activity"/>
    <property type="evidence" value="ECO:0007669"/>
    <property type="project" value="UniProtKB-KW"/>
</dbReference>
<proteinExistence type="inferred from homology"/>
<dbReference type="Proteomes" id="UP001596142">
    <property type="component" value="Unassembled WGS sequence"/>
</dbReference>
<comment type="caution">
    <text evidence="4">The sequence shown here is derived from an EMBL/GenBank/DDBJ whole genome shotgun (WGS) entry which is preliminary data.</text>
</comment>
<dbReference type="Gene3D" id="3.90.850.10">
    <property type="entry name" value="Fumarylacetoacetase-like, C-terminal domain"/>
    <property type="match status" value="1"/>
</dbReference>
<gene>
    <name evidence="4" type="ORF">ACFPU1_02770</name>
</gene>
<protein>
    <submittedName>
        <fullName evidence="4">Fumarylacetoacetate hydrolase family protein</fullName>
    </submittedName>
</protein>
<dbReference type="InterPro" id="IPR036663">
    <property type="entry name" value="Fumarylacetoacetase_C_sf"/>
</dbReference>
<name>A0ABW0YLU3_9BACI</name>
<dbReference type="PANTHER" id="PTHR42796:SF4">
    <property type="entry name" value="FUMARYLACETOACETATE HYDROLASE DOMAIN-CONTAINING PROTEIN 2A"/>
    <property type="match status" value="1"/>
</dbReference>
<evidence type="ECO:0000259" key="3">
    <source>
        <dbReference type="Pfam" id="PF01557"/>
    </source>
</evidence>
<dbReference type="EMBL" id="JBHSOZ010000003">
    <property type="protein sequence ID" value="MFC5711697.1"/>
    <property type="molecule type" value="Genomic_DNA"/>
</dbReference>
<keyword evidence="2" id="KW-0479">Metal-binding</keyword>